<organism evidence="5 6">
    <name type="scientific">Camellia sinensis</name>
    <name type="common">Tea plant</name>
    <name type="synonym">Thea sinensis</name>
    <dbReference type="NCBI Taxonomy" id="4442"/>
    <lineage>
        <taxon>Eukaryota</taxon>
        <taxon>Viridiplantae</taxon>
        <taxon>Streptophyta</taxon>
        <taxon>Embryophyta</taxon>
        <taxon>Tracheophyta</taxon>
        <taxon>Spermatophyta</taxon>
        <taxon>Magnoliopsida</taxon>
        <taxon>eudicotyledons</taxon>
        <taxon>Gunneridae</taxon>
        <taxon>Pentapetalae</taxon>
        <taxon>asterids</taxon>
        <taxon>Ericales</taxon>
        <taxon>Theaceae</taxon>
        <taxon>Camellia</taxon>
    </lineage>
</organism>
<gene>
    <name evidence="5" type="ORF">HYC85_007580</name>
</gene>
<dbReference type="InterPro" id="IPR005519">
    <property type="entry name" value="Acid_phosphat_B-like"/>
</dbReference>
<dbReference type="Pfam" id="PF13041">
    <property type="entry name" value="PPR_2"/>
    <property type="match status" value="2"/>
</dbReference>
<evidence type="ECO:0000313" key="5">
    <source>
        <dbReference type="EMBL" id="KAF5954724.1"/>
    </source>
</evidence>
<dbReference type="InterPro" id="IPR051240">
    <property type="entry name" value="Mito_RNA-Proc/Resp"/>
</dbReference>
<sequence>MDKGVLPDVIMFNALIDGHCANENVDRALCLLKEMDRMKVPPDEVTYNTLMQGHCRKGKVEEARELLDEMKRRGIKLDHISYNTLISGYSRRGDIKDAFRVRDEMLSIGFNPTLLTYNALIQGLCKNQEGDHEEELLKEMVSKGITPDDSTYGNCCEAIIAIPVLPLLYSDPGMCPWMLVVVYYLVYILSYLVYELWDVLGSVGRSSVVLAARAGLCEFHSSGELEARAMAWFCRSSGSVYSPLERDCWRSSGSLLVIDCTIILDEIHRESSSAFWRQFSVVSMVTKLLIHMQLHKTLVFRLVSRLMIEDSGAVNGVILADGTKVHSSVVLSNATPYKTFMELLPENVLPDDFICAIKQHLDYSSIALPLLDFVGSTSSFGKEYHCGIVHSQGQPYDFPLGVFFSLDGFLVEFCRLEVFDGVEFDKWVDKAMAPPIESSLKLYEEVLKLGFKVFLLTGRSEQQSGVAVANLINSSFQDWDKLILRATEDHGKLATIYKSKKRNEMVEEGYWILGNSRDQWSDLLGSSVSIHSFKLPNPMYYIP</sequence>
<dbReference type="InterPro" id="IPR023214">
    <property type="entry name" value="HAD_sf"/>
</dbReference>
<dbReference type="EMBL" id="JACBKZ010000003">
    <property type="protein sequence ID" value="KAF5954724.1"/>
    <property type="molecule type" value="Genomic_DNA"/>
</dbReference>
<dbReference type="InterPro" id="IPR036412">
    <property type="entry name" value="HAD-like_sf"/>
</dbReference>
<dbReference type="InterPro" id="IPR002885">
    <property type="entry name" value="PPR_rpt"/>
</dbReference>
<dbReference type="PROSITE" id="PS51375">
    <property type="entry name" value="PPR"/>
    <property type="match status" value="4"/>
</dbReference>
<feature type="repeat" description="PPR" evidence="4">
    <location>
        <begin position="43"/>
        <end position="77"/>
    </location>
</feature>
<reference evidence="5 6" key="2">
    <citation type="submission" date="2020-07" db="EMBL/GenBank/DDBJ databases">
        <title>Genome assembly of wild tea tree DASZ reveals pedigree and selection history of tea varieties.</title>
        <authorList>
            <person name="Zhang W."/>
        </authorList>
    </citation>
    <scope>NUCLEOTIDE SEQUENCE [LARGE SCALE GENOMIC DNA]</scope>
    <source>
        <strain evidence="6">cv. G240</strain>
        <tissue evidence="5">Leaf</tissue>
    </source>
</reference>
<evidence type="ECO:0000256" key="3">
    <source>
        <dbReference type="ARBA" id="ARBA00022737"/>
    </source>
</evidence>
<dbReference type="Pfam" id="PF12854">
    <property type="entry name" value="PPR_1"/>
    <property type="match status" value="1"/>
</dbReference>
<dbReference type="PANTHER" id="PTHR47933">
    <property type="entry name" value="PENTATRICOPEPTIDE REPEAT-CONTAINING PROTEIN 1, MITOCHONDRIAL"/>
    <property type="match status" value="1"/>
</dbReference>
<dbReference type="Gene3D" id="3.40.50.1000">
    <property type="entry name" value="HAD superfamily/HAD-like"/>
    <property type="match status" value="1"/>
</dbReference>
<dbReference type="AlphaFoldDB" id="A0A7J7HRS3"/>
<comment type="similarity">
    <text evidence="1">Belongs to the PPR family. P subfamily.</text>
</comment>
<dbReference type="GO" id="GO:0003729">
    <property type="term" value="F:mRNA binding"/>
    <property type="evidence" value="ECO:0007669"/>
    <property type="project" value="TreeGrafter"/>
</dbReference>
<protein>
    <submittedName>
        <fullName evidence="5">Uncharacterized protein</fullName>
    </submittedName>
</protein>
<proteinExistence type="inferred from homology"/>
<evidence type="ECO:0000256" key="4">
    <source>
        <dbReference type="PROSITE-ProRule" id="PRU00708"/>
    </source>
</evidence>
<feature type="repeat" description="PPR" evidence="4">
    <location>
        <begin position="8"/>
        <end position="42"/>
    </location>
</feature>
<keyword evidence="6" id="KW-1185">Reference proteome</keyword>
<accession>A0A7J7HRS3</accession>
<feature type="repeat" description="PPR" evidence="4">
    <location>
        <begin position="113"/>
        <end position="147"/>
    </location>
</feature>
<dbReference type="PANTHER" id="PTHR47933:SF45">
    <property type="entry name" value="PENTACOTRIPEPTIDE-REPEAT REGION OF PRORP DOMAIN-CONTAINING PROTEIN"/>
    <property type="match status" value="1"/>
</dbReference>
<name>A0A7J7HRS3_CAMSI</name>
<dbReference type="InterPro" id="IPR011990">
    <property type="entry name" value="TPR-like_helical_dom_sf"/>
</dbReference>
<evidence type="ECO:0000256" key="2">
    <source>
        <dbReference type="ARBA" id="ARBA00022729"/>
    </source>
</evidence>
<reference evidence="6" key="1">
    <citation type="journal article" date="2020" name="Nat. Commun.">
        <title>Genome assembly of wild tea tree DASZ reveals pedigree and selection history of tea varieties.</title>
        <authorList>
            <person name="Zhang W."/>
            <person name="Zhang Y."/>
            <person name="Qiu H."/>
            <person name="Guo Y."/>
            <person name="Wan H."/>
            <person name="Zhang X."/>
            <person name="Scossa F."/>
            <person name="Alseekh S."/>
            <person name="Zhang Q."/>
            <person name="Wang P."/>
            <person name="Xu L."/>
            <person name="Schmidt M.H."/>
            <person name="Jia X."/>
            <person name="Li D."/>
            <person name="Zhu A."/>
            <person name="Guo F."/>
            <person name="Chen W."/>
            <person name="Ni D."/>
            <person name="Usadel B."/>
            <person name="Fernie A.R."/>
            <person name="Wen W."/>
        </authorList>
    </citation>
    <scope>NUCLEOTIDE SEQUENCE [LARGE SCALE GENOMIC DNA]</scope>
    <source>
        <strain evidence="6">cv. G240</strain>
    </source>
</reference>
<evidence type="ECO:0000256" key="1">
    <source>
        <dbReference type="ARBA" id="ARBA00007626"/>
    </source>
</evidence>
<dbReference type="NCBIfam" id="TIGR00756">
    <property type="entry name" value="PPR"/>
    <property type="match status" value="4"/>
</dbReference>
<feature type="repeat" description="PPR" evidence="4">
    <location>
        <begin position="78"/>
        <end position="112"/>
    </location>
</feature>
<dbReference type="Proteomes" id="UP000593564">
    <property type="component" value="Unassembled WGS sequence"/>
</dbReference>
<dbReference type="SUPFAM" id="SSF56784">
    <property type="entry name" value="HAD-like"/>
    <property type="match status" value="1"/>
</dbReference>
<evidence type="ECO:0000313" key="6">
    <source>
        <dbReference type="Proteomes" id="UP000593564"/>
    </source>
</evidence>
<dbReference type="Pfam" id="PF03767">
    <property type="entry name" value="Acid_phosphat_B"/>
    <property type="match status" value="1"/>
</dbReference>
<keyword evidence="3" id="KW-0677">Repeat</keyword>
<keyword evidence="2" id="KW-0732">Signal</keyword>
<dbReference type="Gene3D" id="1.25.40.10">
    <property type="entry name" value="Tetratricopeptide repeat domain"/>
    <property type="match status" value="2"/>
</dbReference>
<comment type="caution">
    <text evidence="5">The sequence shown here is derived from an EMBL/GenBank/DDBJ whole genome shotgun (WGS) entry which is preliminary data.</text>
</comment>